<evidence type="ECO:0000256" key="5">
    <source>
        <dbReference type="ARBA" id="ARBA00023239"/>
    </source>
</evidence>
<dbReference type="PANTHER" id="PTHR35201:SF4">
    <property type="entry name" value="BETA-PINACENE SYNTHASE-RELATED"/>
    <property type="match status" value="1"/>
</dbReference>
<evidence type="ECO:0000313" key="8">
    <source>
        <dbReference type="Proteomes" id="UP000757232"/>
    </source>
</evidence>
<evidence type="ECO:0000256" key="4">
    <source>
        <dbReference type="ARBA" id="ARBA00022842"/>
    </source>
</evidence>
<evidence type="ECO:0000313" key="7">
    <source>
        <dbReference type="EMBL" id="OCB89765.1"/>
    </source>
</evidence>
<protein>
    <recommendedName>
        <fullName evidence="6">Terpene synthase</fullName>
        <ecNumber evidence="6">4.2.3.-</ecNumber>
    </recommendedName>
</protein>
<comment type="similarity">
    <text evidence="2 6">Belongs to the terpene synthase family.</text>
</comment>
<dbReference type="GO" id="GO:0010333">
    <property type="term" value="F:terpene synthase activity"/>
    <property type="evidence" value="ECO:0007669"/>
    <property type="project" value="InterPro"/>
</dbReference>
<dbReference type="AlphaFoldDB" id="A0A9Q5I1I8"/>
<dbReference type="Pfam" id="PF19086">
    <property type="entry name" value="Terpene_syn_C_2"/>
    <property type="match status" value="2"/>
</dbReference>
<dbReference type="GO" id="GO:0046872">
    <property type="term" value="F:metal ion binding"/>
    <property type="evidence" value="ECO:0007669"/>
    <property type="project" value="UniProtKB-KW"/>
</dbReference>
<dbReference type="EMBL" id="LNZH02000149">
    <property type="protein sequence ID" value="OCB89765.1"/>
    <property type="molecule type" value="Genomic_DNA"/>
</dbReference>
<comment type="caution">
    <text evidence="7">The sequence shown here is derived from an EMBL/GenBank/DDBJ whole genome shotgun (WGS) entry which is preliminary data.</text>
</comment>
<dbReference type="InterPro" id="IPR008949">
    <property type="entry name" value="Isoprenoid_synthase_dom_sf"/>
</dbReference>
<sequence length="312" mass="34829">MVAEKLTYRPHALQATVPASRYVIRDTDIVSLIPSGWLGCNLHYCRSNKKSTDWMLSYGGLRGDKCSVFIKSNAKLLGACAYPYADPNSLRIATDFMNILFALDKITDDQNTVDTRATRDAFTNALSGKSGDDTSPKTTFTKNFLERLGHASEKLCARFALHCIEFIDATVREAGLRASGKSPSYDEYVKIRCENAGDIYSFEMGYTSGNGFSNAISSLMHNNGLSHQQAVDHAGDICKQRCADMVTYKNDLRSFDMEVNDMIRKYLMAMEEWVCGYNAWQLETVRFLGNKSKEVNSTGITKIIQRKTLGTA</sequence>
<dbReference type="InterPro" id="IPR034686">
    <property type="entry name" value="Terpene_cyclase-like_2"/>
</dbReference>
<dbReference type="Gene3D" id="1.10.600.10">
    <property type="entry name" value="Farnesyl Diphosphate Synthase"/>
    <property type="match status" value="2"/>
</dbReference>
<gene>
    <name evidence="7" type="ORF">A7U60_g3025</name>
</gene>
<keyword evidence="5 6" id="KW-0456">Lyase</keyword>
<comment type="cofactor">
    <cofactor evidence="1 6">
        <name>Mg(2+)</name>
        <dbReference type="ChEBI" id="CHEBI:18420"/>
    </cofactor>
</comment>
<evidence type="ECO:0000256" key="3">
    <source>
        <dbReference type="ARBA" id="ARBA00022723"/>
    </source>
</evidence>
<evidence type="ECO:0000256" key="6">
    <source>
        <dbReference type="RuleBase" id="RU366034"/>
    </source>
</evidence>
<accession>A0A9Q5I1I8</accession>
<keyword evidence="8" id="KW-1185">Reference proteome</keyword>
<dbReference type="OrthoDB" id="2861623at2759"/>
<dbReference type="GO" id="GO:0008299">
    <property type="term" value="P:isoprenoid biosynthetic process"/>
    <property type="evidence" value="ECO:0007669"/>
    <property type="project" value="UniProtKB-ARBA"/>
</dbReference>
<organism evidence="7 8">
    <name type="scientific">Sanghuangporus baumii</name>
    <name type="common">Phellinus baumii</name>
    <dbReference type="NCBI Taxonomy" id="108892"/>
    <lineage>
        <taxon>Eukaryota</taxon>
        <taxon>Fungi</taxon>
        <taxon>Dikarya</taxon>
        <taxon>Basidiomycota</taxon>
        <taxon>Agaricomycotina</taxon>
        <taxon>Agaricomycetes</taxon>
        <taxon>Hymenochaetales</taxon>
        <taxon>Hymenochaetaceae</taxon>
        <taxon>Sanghuangporus</taxon>
    </lineage>
</organism>
<dbReference type="PANTHER" id="PTHR35201">
    <property type="entry name" value="TERPENE SYNTHASE"/>
    <property type="match status" value="1"/>
</dbReference>
<proteinExistence type="inferred from homology"/>
<reference evidence="7" key="1">
    <citation type="submission" date="2016-06" db="EMBL/GenBank/DDBJ databases">
        <title>Draft Genome sequence of the fungus Inonotus baumii.</title>
        <authorList>
            <person name="Zhu H."/>
            <person name="Lin W."/>
        </authorList>
    </citation>
    <scope>NUCLEOTIDE SEQUENCE</scope>
    <source>
        <strain evidence="7">821</strain>
    </source>
</reference>
<keyword evidence="4 6" id="KW-0460">Magnesium</keyword>
<evidence type="ECO:0000256" key="2">
    <source>
        <dbReference type="ARBA" id="ARBA00006333"/>
    </source>
</evidence>
<dbReference type="SUPFAM" id="SSF48576">
    <property type="entry name" value="Terpenoid synthases"/>
    <property type="match status" value="1"/>
</dbReference>
<dbReference type="EC" id="4.2.3.-" evidence="6"/>
<evidence type="ECO:0000256" key="1">
    <source>
        <dbReference type="ARBA" id="ARBA00001946"/>
    </source>
</evidence>
<dbReference type="Proteomes" id="UP000757232">
    <property type="component" value="Unassembled WGS sequence"/>
</dbReference>
<name>A0A9Q5I1I8_SANBA</name>
<keyword evidence="3 6" id="KW-0479">Metal-binding</keyword>